<dbReference type="EMBL" id="FRCT01000007">
    <property type="protein sequence ID" value="SHM60888.1"/>
    <property type="molecule type" value="Genomic_DNA"/>
</dbReference>
<evidence type="ECO:0000256" key="1">
    <source>
        <dbReference type="SAM" id="MobiDB-lite"/>
    </source>
</evidence>
<keyword evidence="2" id="KW-1133">Transmembrane helix</keyword>
<evidence type="ECO:0000256" key="2">
    <source>
        <dbReference type="SAM" id="Phobius"/>
    </source>
</evidence>
<keyword evidence="2" id="KW-0812">Transmembrane</keyword>
<dbReference type="RefSeq" id="WP_072950930.1">
    <property type="nucleotide sequence ID" value="NZ_FRCT01000007.1"/>
</dbReference>
<dbReference type="InterPro" id="IPR018247">
    <property type="entry name" value="EF_Hand_1_Ca_BS"/>
</dbReference>
<dbReference type="OrthoDB" id="1823890at2"/>
<dbReference type="CDD" id="cd14256">
    <property type="entry name" value="Dockerin_I"/>
    <property type="match status" value="1"/>
</dbReference>
<dbReference type="AlphaFoldDB" id="A0A1M7K6K7"/>
<dbReference type="InterPro" id="IPR036439">
    <property type="entry name" value="Dockerin_dom_sf"/>
</dbReference>
<feature type="transmembrane region" description="Helical" evidence="2">
    <location>
        <begin position="28"/>
        <end position="49"/>
    </location>
</feature>
<dbReference type="GO" id="GO:0000272">
    <property type="term" value="P:polysaccharide catabolic process"/>
    <property type="evidence" value="ECO:0007669"/>
    <property type="project" value="InterPro"/>
</dbReference>
<keyword evidence="2" id="KW-0472">Membrane</keyword>
<evidence type="ECO:0008006" key="5">
    <source>
        <dbReference type="Google" id="ProtNLM"/>
    </source>
</evidence>
<dbReference type="SUPFAM" id="SSF63446">
    <property type="entry name" value="Type I dockerin domain"/>
    <property type="match status" value="1"/>
</dbReference>
<dbReference type="PROSITE" id="PS00018">
    <property type="entry name" value="EF_HAND_1"/>
    <property type="match status" value="1"/>
</dbReference>
<protein>
    <recommendedName>
        <fullName evidence="5">Dockerin domain-containing protein</fullName>
    </recommendedName>
</protein>
<name>A0A1M7K6K7_RUMFL</name>
<dbReference type="Gene3D" id="1.10.1330.10">
    <property type="entry name" value="Dockerin domain"/>
    <property type="match status" value="1"/>
</dbReference>
<gene>
    <name evidence="3" type="ORF">SAMN04487860_107144</name>
</gene>
<dbReference type="Proteomes" id="UP000184394">
    <property type="component" value="Unassembled WGS sequence"/>
</dbReference>
<feature type="compositionally biased region" description="Low complexity" evidence="1">
    <location>
        <begin position="197"/>
        <end position="226"/>
    </location>
</feature>
<sequence>MKNDYEMYQSVLSKRNEYRRKKERRMCIIKRTVPVLACLCLILGLSYWIHIGNKPIVPPAPDIVGIPTTETTTSEVTESISTAPITSSAKATQTQAVTSSTAAVTINTASVDNNCITAVSTQKITAQAIHTAVTARPPSTETASSVTTKKNENVQTLSTVQSTAISTTAVTGGDMGFIAMGSDNGYDFHVTTRTNGTVSSTTAATSTNKVSTTSTTTDRPSGDPTTEVPINEQYGLGIMDGYDGWYINAFRISPDNVGEYIGIIVMRSPKLPFLDAKAYKIKKTETNIAIAVKFEGYDGYYLYRSNETTKEMINEMFSAEEELLNERVFFMSKTKKIIAAATAAIITSASTSLMSVYADNHDVSDRDKVYNSSLVLDKDIVYTDQMLSKYIKDNNIRAYTALKQGREKIQVIAENFDDLEPVKAYVKEAGLDESLIEYGVDTFELTDSPNSSKGYSFNDIFAMTTEEVQALFNEKGLTVDNGYHVYGQGNDAEYVYCFSWDVHLFSEDYLSDKTVEEILTDYPPHQSGGCLYDKGESLWDTDRIVSALALPEEYFEVTVFKKRVIVKGEDSTDKYKISCDCGIRCKLPEGQERASVRNAALNYLQLREDFDELVIDDAVPYYGKEKTTAQKYGEAIAEYMAKNSIQGVVSRSVPDEKLSIGFHGDYEDQVRAYIAEIGLNESGIPYELEKLPDFIGFDNNTSLSASKLKGDANCDGQVDMSDIVLVMQALANPNKYGENGTAENHLTAQGKKNADIDGDGLTVGDAQSIQQLLLGVSDAADVKTKAADVKYEKSVDWLWNTAKSGFCSECSGNGFSTVICDTNELKKYLDKFCKEEAVSEYLEKYNESFFSENVLFLDFINQPAGLEVGYKVDSVELSDDVISVTVTNTINGGEDIITLCLAQVCIPKKEYKGQNVEWNVKYVNTEAPSGVDLC</sequence>
<proteinExistence type="predicted"/>
<organism evidence="3 4">
    <name type="scientific">Ruminococcus flavefaciens</name>
    <dbReference type="NCBI Taxonomy" id="1265"/>
    <lineage>
        <taxon>Bacteria</taxon>
        <taxon>Bacillati</taxon>
        <taxon>Bacillota</taxon>
        <taxon>Clostridia</taxon>
        <taxon>Eubacteriales</taxon>
        <taxon>Oscillospiraceae</taxon>
        <taxon>Ruminococcus</taxon>
    </lineage>
</organism>
<evidence type="ECO:0000313" key="3">
    <source>
        <dbReference type="EMBL" id="SHM60888.1"/>
    </source>
</evidence>
<feature type="region of interest" description="Disordered" evidence="1">
    <location>
        <begin position="197"/>
        <end position="227"/>
    </location>
</feature>
<evidence type="ECO:0000313" key="4">
    <source>
        <dbReference type="Proteomes" id="UP000184394"/>
    </source>
</evidence>
<reference evidence="3 4" key="1">
    <citation type="submission" date="2016-11" db="EMBL/GenBank/DDBJ databases">
        <authorList>
            <person name="Jaros S."/>
            <person name="Januszkiewicz K."/>
            <person name="Wedrychowicz H."/>
        </authorList>
    </citation>
    <scope>NUCLEOTIDE SEQUENCE [LARGE SCALE GENOMIC DNA]</scope>
    <source>
        <strain evidence="3 4">Y1</strain>
    </source>
</reference>
<accession>A0A1M7K6K7</accession>